<keyword evidence="4" id="KW-0520">NAD</keyword>
<name>A0A5C4T268_9BACL</name>
<evidence type="ECO:0000313" key="8">
    <source>
        <dbReference type="EMBL" id="TNJ62850.1"/>
    </source>
</evidence>
<evidence type="ECO:0000256" key="2">
    <source>
        <dbReference type="ARBA" id="ARBA00022605"/>
    </source>
</evidence>
<dbReference type="PANTHER" id="PTHR42789:SF1">
    <property type="entry name" value="D-ISOMER SPECIFIC 2-HYDROXYACID DEHYDROGENASE FAMILY PROTEIN (AFU_ORTHOLOGUE AFUA_6G10090)"/>
    <property type="match status" value="1"/>
</dbReference>
<accession>A0A5C4T268</accession>
<gene>
    <name evidence="8" type="ORF">FE784_28545</name>
</gene>
<feature type="domain" description="D-isomer specific 2-hydroxyacid dehydrogenase NAD-binding" evidence="7">
    <location>
        <begin position="109"/>
        <end position="282"/>
    </location>
</feature>
<evidence type="ECO:0000256" key="4">
    <source>
        <dbReference type="ARBA" id="ARBA00023027"/>
    </source>
</evidence>
<dbReference type="InterPro" id="IPR036291">
    <property type="entry name" value="NAD(P)-bd_dom_sf"/>
</dbReference>
<dbReference type="SUPFAM" id="SSF52283">
    <property type="entry name" value="Formate/glycerate dehydrogenase catalytic domain-like"/>
    <property type="match status" value="1"/>
</dbReference>
<keyword evidence="9" id="KW-1185">Reference proteome</keyword>
<keyword evidence="2" id="KW-0028">Amino-acid biosynthesis</keyword>
<proteinExistence type="inferred from homology"/>
<dbReference type="Proteomes" id="UP000307943">
    <property type="component" value="Unassembled WGS sequence"/>
</dbReference>
<dbReference type="InterPro" id="IPR029752">
    <property type="entry name" value="D-isomer_DH_CS1"/>
</dbReference>
<dbReference type="OrthoDB" id="9805416at2"/>
<dbReference type="RefSeq" id="WP_139605663.1">
    <property type="nucleotide sequence ID" value="NZ_VDCQ01000052.1"/>
</dbReference>
<dbReference type="Pfam" id="PF00389">
    <property type="entry name" value="2-Hacid_dh"/>
    <property type="match status" value="1"/>
</dbReference>
<protein>
    <submittedName>
        <fullName evidence="8">Hydroxyacid dehydrogenase</fullName>
    </submittedName>
</protein>
<dbReference type="InterPro" id="IPR006139">
    <property type="entry name" value="D-isomer_2_OHA_DH_cat_dom"/>
</dbReference>
<evidence type="ECO:0000256" key="5">
    <source>
        <dbReference type="RuleBase" id="RU003719"/>
    </source>
</evidence>
<dbReference type="GO" id="GO:0051287">
    <property type="term" value="F:NAD binding"/>
    <property type="evidence" value="ECO:0007669"/>
    <property type="project" value="InterPro"/>
</dbReference>
<evidence type="ECO:0000313" key="9">
    <source>
        <dbReference type="Proteomes" id="UP000307943"/>
    </source>
</evidence>
<dbReference type="InterPro" id="IPR050857">
    <property type="entry name" value="D-2-hydroxyacid_DH"/>
</dbReference>
<evidence type="ECO:0000256" key="3">
    <source>
        <dbReference type="ARBA" id="ARBA00023002"/>
    </source>
</evidence>
<keyword evidence="3 5" id="KW-0560">Oxidoreductase</keyword>
<dbReference type="CDD" id="cd12173">
    <property type="entry name" value="PGDH_4"/>
    <property type="match status" value="1"/>
</dbReference>
<dbReference type="Pfam" id="PF02826">
    <property type="entry name" value="2-Hacid_dh_C"/>
    <property type="match status" value="1"/>
</dbReference>
<comment type="caution">
    <text evidence="8">The sequence shown here is derived from an EMBL/GenBank/DDBJ whole genome shotgun (WGS) entry which is preliminary data.</text>
</comment>
<feature type="domain" description="D-isomer specific 2-hydroxyacid dehydrogenase catalytic" evidence="6">
    <location>
        <begin position="6"/>
        <end position="304"/>
    </location>
</feature>
<dbReference type="AlphaFoldDB" id="A0A5C4T268"/>
<comment type="similarity">
    <text evidence="1 5">Belongs to the D-isomer specific 2-hydroxyacid dehydrogenase family.</text>
</comment>
<reference evidence="8 9" key="1">
    <citation type="submission" date="2019-05" db="EMBL/GenBank/DDBJ databases">
        <title>We sequenced the genome of Paenibacillus hemerocallicola KCTC 33185 for further insight into its adaptation and study the phylogeny of Paenibacillus.</title>
        <authorList>
            <person name="Narsing Rao M.P."/>
        </authorList>
    </citation>
    <scope>NUCLEOTIDE SEQUENCE [LARGE SCALE GENOMIC DNA]</scope>
    <source>
        <strain evidence="8 9">KCTC 33185</strain>
    </source>
</reference>
<sequence length="307" mass="33642">MKKIVYIQPVHEGGMNRLASKYEVIVAPDTSRETIERLIADADAIVTRLTPIDQTLIAKGTKLKAIARHGIGVDNIDVDYAASKQVAVITTGNANSLSVAEHVIFAIGSLFKKIPLLDREMRKGNWASRDKAGATEITGKCIGIVGLGNVGSHLARMAKYGFNMRVLIYDPFASAQAVESHGYEKLDELDELMRLADVVSVHVPLTAETKDLIDERRFQIMKPGSFIINFARGGIINEQALYQALTAGNVVGAALDVFEHEPPDISNPLFQLDNIILSPHCSYFTEESRIKMSMHLAEKIEEVLGDG</sequence>
<evidence type="ECO:0000256" key="1">
    <source>
        <dbReference type="ARBA" id="ARBA00005854"/>
    </source>
</evidence>
<dbReference type="PANTHER" id="PTHR42789">
    <property type="entry name" value="D-ISOMER SPECIFIC 2-HYDROXYACID DEHYDROGENASE FAMILY PROTEIN (AFU_ORTHOLOGUE AFUA_6G10090)"/>
    <property type="match status" value="1"/>
</dbReference>
<dbReference type="PROSITE" id="PS00671">
    <property type="entry name" value="D_2_HYDROXYACID_DH_3"/>
    <property type="match status" value="1"/>
</dbReference>
<organism evidence="8 9">
    <name type="scientific">Paenibacillus hemerocallicola</name>
    <dbReference type="NCBI Taxonomy" id="1172614"/>
    <lineage>
        <taxon>Bacteria</taxon>
        <taxon>Bacillati</taxon>
        <taxon>Bacillota</taxon>
        <taxon>Bacilli</taxon>
        <taxon>Bacillales</taxon>
        <taxon>Paenibacillaceae</taxon>
        <taxon>Paenibacillus</taxon>
    </lineage>
</organism>
<dbReference type="SUPFAM" id="SSF51735">
    <property type="entry name" value="NAD(P)-binding Rossmann-fold domains"/>
    <property type="match status" value="1"/>
</dbReference>
<dbReference type="EMBL" id="VDCQ01000052">
    <property type="protein sequence ID" value="TNJ62850.1"/>
    <property type="molecule type" value="Genomic_DNA"/>
</dbReference>
<dbReference type="InterPro" id="IPR029753">
    <property type="entry name" value="D-isomer_DH_CS"/>
</dbReference>
<dbReference type="GO" id="GO:0008652">
    <property type="term" value="P:amino acid biosynthetic process"/>
    <property type="evidence" value="ECO:0007669"/>
    <property type="project" value="UniProtKB-KW"/>
</dbReference>
<dbReference type="Gene3D" id="3.40.50.720">
    <property type="entry name" value="NAD(P)-binding Rossmann-like Domain"/>
    <property type="match status" value="2"/>
</dbReference>
<dbReference type="InterPro" id="IPR006140">
    <property type="entry name" value="D-isomer_DH_NAD-bd"/>
</dbReference>
<dbReference type="PROSITE" id="PS00065">
    <property type="entry name" value="D_2_HYDROXYACID_DH_1"/>
    <property type="match status" value="1"/>
</dbReference>
<dbReference type="FunFam" id="3.40.50.720:FF:000203">
    <property type="entry name" value="D-3-phosphoglycerate dehydrogenase (SerA)"/>
    <property type="match status" value="1"/>
</dbReference>
<evidence type="ECO:0000259" key="7">
    <source>
        <dbReference type="Pfam" id="PF02826"/>
    </source>
</evidence>
<dbReference type="GO" id="GO:0016616">
    <property type="term" value="F:oxidoreductase activity, acting on the CH-OH group of donors, NAD or NADP as acceptor"/>
    <property type="evidence" value="ECO:0007669"/>
    <property type="project" value="InterPro"/>
</dbReference>
<evidence type="ECO:0000259" key="6">
    <source>
        <dbReference type="Pfam" id="PF00389"/>
    </source>
</evidence>